<dbReference type="Proteomes" id="UP000012960">
    <property type="component" value="Unplaced"/>
</dbReference>
<reference evidence="6" key="1">
    <citation type="submission" date="2021-03" db="EMBL/GenBank/DDBJ databases">
        <authorList>
            <consortium name="Genoscope - CEA"/>
            <person name="William W."/>
        </authorList>
    </citation>
    <scope>NUCLEOTIDE SEQUENCE</scope>
    <source>
        <strain evidence="6">Doubled-haploid Pahang</strain>
    </source>
</reference>
<evidence type="ECO:0000256" key="4">
    <source>
        <dbReference type="PROSITE-ProRule" id="PRU00175"/>
    </source>
</evidence>
<gene>
    <name evidence="6" type="ORF">GSMUA_180030.1</name>
</gene>
<dbReference type="PANTHER" id="PTHR45969:SF55">
    <property type="entry name" value="OS07G0686300 PROTEIN"/>
    <property type="match status" value="1"/>
</dbReference>
<evidence type="ECO:0000313" key="6">
    <source>
        <dbReference type="EMBL" id="CAG1848208.1"/>
    </source>
</evidence>
<dbReference type="InterPro" id="IPR013083">
    <property type="entry name" value="Znf_RING/FYVE/PHD"/>
</dbReference>
<keyword evidence="3" id="KW-0862">Zinc</keyword>
<keyword evidence="8" id="KW-1185">Reference proteome</keyword>
<feature type="domain" description="RING-type" evidence="5">
    <location>
        <begin position="54"/>
        <end position="96"/>
    </location>
</feature>
<dbReference type="GO" id="GO:0008270">
    <property type="term" value="F:zinc ion binding"/>
    <property type="evidence" value="ECO:0007669"/>
    <property type="project" value="UniProtKB-KW"/>
</dbReference>
<evidence type="ECO:0000259" key="5">
    <source>
        <dbReference type="PROSITE" id="PS50089"/>
    </source>
</evidence>
<dbReference type="Pfam" id="PF13639">
    <property type="entry name" value="zf-RING_2"/>
    <property type="match status" value="1"/>
</dbReference>
<name>A0A804JNE0_MUSAM</name>
<dbReference type="EnsemblPlants" id="Ma06_t33790.1">
    <property type="protein sequence ID" value="Ma06_p33790.1"/>
    <property type="gene ID" value="Ma06_g33790"/>
</dbReference>
<dbReference type="SMART" id="SM00184">
    <property type="entry name" value="RING"/>
    <property type="match status" value="1"/>
</dbReference>
<sequence>MGLLMCVLMSILFSNLLFFLVRIIQLHARAQLAWGSHDVHPPATRNGSHEAAECVFCLCDIEEGEEIRELRCGHLFHRSCLDRWLVRRRATCPLCRDVLLPREPATVKSSGGGAGDDDEDELDDWMVMLFAYLRWWMP</sequence>
<dbReference type="KEGG" id="mus:103989889"/>
<dbReference type="GO" id="GO:0061630">
    <property type="term" value="F:ubiquitin protein ligase activity"/>
    <property type="evidence" value="ECO:0000318"/>
    <property type="project" value="GO_Central"/>
</dbReference>
<evidence type="ECO:0000256" key="1">
    <source>
        <dbReference type="ARBA" id="ARBA00022723"/>
    </source>
</evidence>
<dbReference type="InterPro" id="IPR011016">
    <property type="entry name" value="Znf_RING-CH"/>
</dbReference>
<keyword evidence="2 4" id="KW-0863">Zinc-finger</keyword>
<dbReference type="Gene3D" id="3.30.40.10">
    <property type="entry name" value="Zinc/RING finger domain, C3HC4 (zinc finger)"/>
    <property type="match status" value="1"/>
</dbReference>
<keyword evidence="1" id="KW-0479">Metal-binding</keyword>
<dbReference type="CDD" id="cd16454">
    <property type="entry name" value="RING-H2_PA-TM-RING"/>
    <property type="match status" value="1"/>
</dbReference>
<reference evidence="7" key="2">
    <citation type="submission" date="2021-05" db="UniProtKB">
        <authorList>
            <consortium name="EnsemblPlants"/>
        </authorList>
    </citation>
    <scope>IDENTIFICATION</scope>
    <source>
        <strain evidence="7">subsp. malaccensis</strain>
    </source>
</reference>
<proteinExistence type="predicted"/>
<dbReference type="FunCoup" id="A0A804JNE0">
    <property type="interactions" value="1"/>
</dbReference>
<evidence type="ECO:0000256" key="3">
    <source>
        <dbReference type="ARBA" id="ARBA00022833"/>
    </source>
</evidence>
<dbReference type="SUPFAM" id="SSF57850">
    <property type="entry name" value="RING/U-box"/>
    <property type="match status" value="1"/>
</dbReference>
<evidence type="ECO:0000256" key="2">
    <source>
        <dbReference type="ARBA" id="ARBA00022771"/>
    </source>
</evidence>
<dbReference type="PANTHER" id="PTHR45969">
    <property type="entry name" value="RING ZINC FINGER PROTEIN-RELATED"/>
    <property type="match status" value="1"/>
</dbReference>
<protein>
    <submittedName>
        <fullName evidence="6">(wild Malaysian banana) hypothetical protein</fullName>
    </submittedName>
</protein>
<evidence type="ECO:0000313" key="7">
    <source>
        <dbReference type="EnsemblPlants" id="Ma06_p33790.1"/>
    </source>
</evidence>
<dbReference type="OrthoDB" id="785686at2759"/>
<dbReference type="GO" id="GO:0016567">
    <property type="term" value="P:protein ubiquitination"/>
    <property type="evidence" value="ECO:0000318"/>
    <property type="project" value="GO_Central"/>
</dbReference>
<dbReference type="SMART" id="SM00744">
    <property type="entry name" value="RINGv"/>
    <property type="match status" value="1"/>
</dbReference>
<dbReference type="EMBL" id="HG996471">
    <property type="protein sequence ID" value="CAG1848208.1"/>
    <property type="molecule type" value="Genomic_DNA"/>
</dbReference>
<evidence type="ECO:0000313" key="8">
    <source>
        <dbReference type="Proteomes" id="UP000012960"/>
    </source>
</evidence>
<organism evidence="7 8">
    <name type="scientific">Musa acuminata subsp. malaccensis</name>
    <name type="common">Wild banana</name>
    <name type="synonym">Musa malaccensis</name>
    <dbReference type="NCBI Taxonomy" id="214687"/>
    <lineage>
        <taxon>Eukaryota</taxon>
        <taxon>Viridiplantae</taxon>
        <taxon>Streptophyta</taxon>
        <taxon>Embryophyta</taxon>
        <taxon>Tracheophyta</taxon>
        <taxon>Spermatophyta</taxon>
        <taxon>Magnoliopsida</taxon>
        <taxon>Liliopsida</taxon>
        <taxon>Zingiberales</taxon>
        <taxon>Musaceae</taxon>
        <taxon>Musa</taxon>
    </lineage>
</organism>
<dbReference type="InterPro" id="IPR001841">
    <property type="entry name" value="Znf_RING"/>
</dbReference>
<dbReference type="Gramene" id="Ma06_t33790.1">
    <property type="protein sequence ID" value="Ma06_p33790.1"/>
    <property type="gene ID" value="Ma06_g33790"/>
</dbReference>
<dbReference type="PROSITE" id="PS50089">
    <property type="entry name" value="ZF_RING_2"/>
    <property type="match status" value="1"/>
</dbReference>
<accession>A0A804JNE0</accession>
<dbReference type="AlphaFoldDB" id="A0A804JNE0"/>